<reference evidence="2" key="1">
    <citation type="submission" date="2022-10" db="EMBL/GenBank/DDBJ databases">
        <title>Rhodococcus sp.75.</title>
        <authorList>
            <person name="Sun M."/>
        </authorList>
    </citation>
    <scope>NUCLEOTIDE SEQUENCE</scope>
    <source>
        <strain evidence="2">75</strain>
    </source>
</reference>
<dbReference type="Pfam" id="PF04972">
    <property type="entry name" value="BON"/>
    <property type="match status" value="3"/>
</dbReference>
<dbReference type="Gene3D" id="3.30.1340.30">
    <property type="match status" value="3"/>
</dbReference>
<dbReference type="PROSITE" id="PS50914">
    <property type="entry name" value="BON"/>
    <property type="match status" value="3"/>
</dbReference>
<organism evidence="2 3">
    <name type="scientific">Rhodococcus antarcticus</name>
    <dbReference type="NCBI Taxonomy" id="2987751"/>
    <lineage>
        <taxon>Bacteria</taxon>
        <taxon>Bacillati</taxon>
        <taxon>Actinomycetota</taxon>
        <taxon>Actinomycetes</taxon>
        <taxon>Mycobacteriales</taxon>
        <taxon>Nocardiaceae</taxon>
        <taxon>Rhodococcus</taxon>
    </lineage>
</organism>
<dbReference type="InterPro" id="IPR014004">
    <property type="entry name" value="Transpt-assoc_nodulatn_dom_bac"/>
</dbReference>
<feature type="domain" description="BON" evidence="1">
    <location>
        <begin position="158"/>
        <end position="227"/>
    </location>
</feature>
<keyword evidence="3" id="KW-1185">Reference proteome</keyword>
<evidence type="ECO:0000259" key="1">
    <source>
        <dbReference type="PROSITE" id="PS50914"/>
    </source>
</evidence>
<feature type="domain" description="BON" evidence="1">
    <location>
        <begin position="88"/>
        <end position="155"/>
    </location>
</feature>
<dbReference type="PANTHER" id="PTHR34606:SF15">
    <property type="entry name" value="BON DOMAIN-CONTAINING PROTEIN"/>
    <property type="match status" value="1"/>
</dbReference>
<protein>
    <submittedName>
        <fullName evidence="2">BON domain-containing protein</fullName>
    </submittedName>
</protein>
<feature type="domain" description="BON" evidence="1">
    <location>
        <begin position="14"/>
        <end position="82"/>
    </location>
</feature>
<dbReference type="EMBL" id="CP110615">
    <property type="protein sequence ID" value="UZJ26438.1"/>
    <property type="molecule type" value="Genomic_DNA"/>
</dbReference>
<dbReference type="Proteomes" id="UP001164965">
    <property type="component" value="Chromosome"/>
</dbReference>
<gene>
    <name evidence="2" type="ORF">RHODO2019_08600</name>
</gene>
<evidence type="ECO:0000313" key="2">
    <source>
        <dbReference type="EMBL" id="UZJ26438.1"/>
    </source>
</evidence>
<name>A0ABY6P5S4_9NOCA</name>
<dbReference type="InterPro" id="IPR051686">
    <property type="entry name" value="Lipoprotein_DolP"/>
</dbReference>
<accession>A0ABY6P5S4</accession>
<dbReference type="SMART" id="SM00749">
    <property type="entry name" value="BON"/>
    <property type="match status" value="2"/>
</dbReference>
<evidence type="ECO:0000313" key="3">
    <source>
        <dbReference type="Proteomes" id="UP001164965"/>
    </source>
</evidence>
<dbReference type="InterPro" id="IPR007055">
    <property type="entry name" value="BON_dom"/>
</dbReference>
<sequence length="227" mass="23735">MTTAAQSTSPPVPTDAELQAAVVSELIWVKDVDATHIGVAASEGAVTLSGEVGSFPEKRLAVKAAQRVRGANGVADQMTVRTTSGAANDTDVAREAGEAIERAVNVPPTVRVAVHDHVVTLSGAVTWQYQRVAAGRAVHYLKGVRDVFNLITISPGIATAGIRAEIGEALVRNAQVDGRTVTVTADSAGMVTLTGTVRSWGERRQAEQACWSAPGVLGVTDHLHVER</sequence>
<proteinExistence type="predicted"/>
<dbReference type="PANTHER" id="PTHR34606">
    <property type="entry name" value="BON DOMAIN-CONTAINING PROTEIN"/>
    <property type="match status" value="1"/>
</dbReference>
<dbReference type="RefSeq" id="WP_265384542.1">
    <property type="nucleotide sequence ID" value="NZ_CP110615.1"/>
</dbReference>